<dbReference type="Pfam" id="PF13340">
    <property type="entry name" value="DUF4096"/>
    <property type="match status" value="1"/>
</dbReference>
<evidence type="ECO:0000259" key="1">
    <source>
        <dbReference type="Pfam" id="PF13340"/>
    </source>
</evidence>
<keyword evidence="3" id="KW-1185">Reference proteome</keyword>
<dbReference type="EMBL" id="NIGF01000004">
    <property type="protein sequence ID" value="PQV64573.1"/>
    <property type="molecule type" value="Genomic_DNA"/>
</dbReference>
<dbReference type="InterPro" id="IPR025161">
    <property type="entry name" value="IS402-like_dom"/>
</dbReference>
<dbReference type="RefSeq" id="WP_105482952.1">
    <property type="nucleotide sequence ID" value="NZ_NIGF01000004.1"/>
</dbReference>
<evidence type="ECO:0000313" key="3">
    <source>
        <dbReference type="Proteomes" id="UP000237684"/>
    </source>
</evidence>
<dbReference type="PANTHER" id="PTHR30007">
    <property type="entry name" value="PHP DOMAIN PROTEIN"/>
    <property type="match status" value="1"/>
</dbReference>
<dbReference type="InParanoid" id="A0A2S8SUV2"/>
<gene>
    <name evidence="2" type="ORF">B1R32_10466</name>
</gene>
<reference evidence="2 3" key="1">
    <citation type="journal article" date="2018" name="Syst. Appl. Microbiol.">
        <title>Abditibacterium utsteinense sp. nov., the first cultivated member of candidate phylum FBP, isolated from ice-free Antarctic soil samples.</title>
        <authorList>
            <person name="Tahon G."/>
            <person name="Tytgat B."/>
            <person name="Lebbe L."/>
            <person name="Carlier A."/>
            <person name="Willems A."/>
        </authorList>
    </citation>
    <scope>NUCLEOTIDE SEQUENCE [LARGE SCALE GENOMIC DNA]</scope>
    <source>
        <strain evidence="2 3">LMG 29911</strain>
    </source>
</reference>
<dbReference type="OrthoDB" id="4546548at2"/>
<organism evidence="2 3">
    <name type="scientific">Abditibacterium utsteinense</name>
    <dbReference type="NCBI Taxonomy" id="1960156"/>
    <lineage>
        <taxon>Bacteria</taxon>
        <taxon>Pseudomonadati</taxon>
        <taxon>Abditibacteriota</taxon>
        <taxon>Abditibacteriia</taxon>
        <taxon>Abditibacteriales</taxon>
        <taxon>Abditibacteriaceae</taxon>
        <taxon>Abditibacterium</taxon>
    </lineage>
</organism>
<dbReference type="Proteomes" id="UP000237684">
    <property type="component" value="Unassembled WGS sequence"/>
</dbReference>
<accession>A0A2S8SUV2</accession>
<name>A0A2S8SUV2_9BACT</name>
<proteinExistence type="predicted"/>
<feature type="domain" description="Insertion element IS402-like" evidence="1">
    <location>
        <begin position="13"/>
        <end position="77"/>
    </location>
</feature>
<comment type="caution">
    <text evidence="2">The sequence shown here is derived from an EMBL/GenBank/DDBJ whole genome shotgun (WGS) entry which is preliminary data.</text>
</comment>
<dbReference type="AlphaFoldDB" id="A0A2S8SUV2"/>
<dbReference type="PANTHER" id="PTHR30007:SF0">
    <property type="entry name" value="TRANSPOSASE"/>
    <property type="match status" value="1"/>
</dbReference>
<sequence>MPRRAKPVSPSDLSDAQWSRVAPVLRSAVGRSGSVPRRDVLNAIFSVLRTGCQWRDLPQSYPNWKTVDSCFRRMSKRRRGAKTCNSCLPIVALPEKASRPEKASKGRFKPRPACNSSLWGADAVGCQVLPKRWLIEQVFGCWGRNRRLSRGYEQQLRHSRVKHSQTTLQIASIHRFLNRSKSKLQPPTSRYKCL</sequence>
<protein>
    <submittedName>
        <fullName evidence="2">Transposase of IS4/5 family (DUF4096)</fullName>
    </submittedName>
</protein>
<evidence type="ECO:0000313" key="2">
    <source>
        <dbReference type="EMBL" id="PQV64573.1"/>
    </source>
</evidence>